<name>A0ABV0TPY2_9TELE</name>
<sequence length="376" mass="41805">MVNQILLSERPKEATCHHCRAKVAVVMCQECLPRPLYCAACDVARHDSMVLHNRSSMVEGFYRPLPPTALIREEEGGKFSYHEKECFLPVNLPCCDCSTGQMAISAGKQVILIGMNGRYNLSLPTVTCSCGKAWDVGISDLVESGYWPATVYFETLYAVDLFITYEDLKVTAPGMSRQAFVGMLEQRTKLFGRSGKICGDTMQKSFLEWSYAKFEVERLSQVHQFQCPACTPSMLAVAVDGNRKLYRFKSQPGPNGFFEGVFLAKDAEVTSFVDYIHGATQHNPGKGRCGAGEWVAARESSTKSASKVDEEGVMVAVCRHGILLKGLNMFRGEIFAYPLYLQKQLAMCSSSALMWYANIGHICRGLWSSVLSYRTC</sequence>
<organism evidence="2 3">
    <name type="scientific">Ilyodon furcidens</name>
    <name type="common">goldbreast splitfin</name>
    <dbReference type="NCBI Taxonomy" id="33524"/>
    <lineage>
        <taxon>Eukaryota</taxon>
        <taxon>Metazoa</taxon>
        <taxon>Chordata</taxon>
        <taxon>Craniata</taxon>
        <taxon>Vertebrata</taxon>
        <taxon>Euteleostomi</taxon>
        <taxon>Actinopterygii</taxon>
        <taxon>Neopterygii</taxon>
        <taxon>Teleostei</taxon>
        <taxon>Neoteleostei</taxon>
        <taxon>Acanthomorphata</taxon>
        <taxon>Ovalentaria</taxon>
        <taxon>Atherinomorphae</taxon>
        <taxon>Cyprinodontiformes</taxon>
        <taxon>Goodeidae</taxon>
        <taxon>Ilyodon</taxon>
    </lineage>
</organism>
<accession>A0ABV0TPY2</accession>
<dbReference type="Pfam" id="PF18758">
    <property type="entry name" value="KDZ"/>
    <property type="match status" value="1"/>
</dbReference>
<keyword evidence="3" id="KW-1185">Reference proteome</keyword>
<dbReference type="Pfam" id="PF18804">
    <property type="entry name" value="CxC3"/>
    <property type="match status" value="1"/>
</dbReference>
<dbReference type="PANTHER" id="PTHR33104:SF2">
    <property type="entry name" value="CXC3 LIKE CYSTEINE CLUSTER DOMAIN-CONTAINING PROTEIN"/>
    <property type="match status" value="1"/>
</dbReference>
<evidence type="ECO:0000313" key="2">
    <source>
        <dbReference type="EMBL" id="MEQ2234834.1"/>
    </source>
</evidence>
<dbReference type="CDD" id="cd19757">
    <property type="entry name" value="Bbox1"/>
    <property type="match status" value="1"/>
</dbReference>
<dbReference type="InterPro" id="IPR040521">
    <property type="entry name" value="KDZ"/>
</dbReference>
<evidence type="ECO:0000259" key="1">
    <source>
        <dbReference type="Pfam" id="PF18804"/>
    </source>
</evidence>
<reference evidence="2 3" key="1">
    <citation type="submission" date="2021-06" db="EMBL/GenBank/DDBJ databases">
        <authorList>
            <person name="Palmer J.M."/>
        </authorList>
    </citation>
    <scope>NUCLEOTIDE SEQUENCE [LARGE SCALE GENOMIC DNA]</scope>
    <source>
        <strain evidence="3">if_2019</strain>
        <tissue evidence="2">Muscle</tissue>
    </source>
</reference>
<evidence type="ECO:0000313" key="3">
    <source>
        <dbReference type="Proteomes" id="UP001482620"/>
    </source>
</evidence>
<dbReference type="InterPro" id="IPR040564">
    <property type="entry name" value="CxC3-like"/>
</dbReference>
<dbReference type="Proteomes" id="UP001482620">
    <property type="component" value="Unassembled WGS sequence"/>
</dbReference>
<gene>
    <name evidence="2" type="ORF">ILYODFUR_035444</name>
</gene>
<dbReference type="EMBL" id="JAHRIQ010041510">
    <property type="protein sequence ID" value="MEQ2234834.1"/>
    <property type="molecule type" value="Genomic_DNA"/>
</dbReference>
<protein>
    <recommendedName>
        <fullName evidence="1">CxC3 like cysteine cluster domain-containing protein</fullName>
    </recommendedName>
</protein>
<dbReference type="PANTHER" id="PTHR33104">
    <property type="entry name" value="SI:DKEY-29D5.2"/>
    <property type="match status" value="1"/>
</dbReference>
<comment type="caution">
    <text evidence="2">The sequence shown here is derived from an EMBL/GenBank/DDBJ whole genome shotgun (WGS) entry which is preliminary data.</text>
</comment>
<feature type="domain" description="CxC3 like cysteine cluster" evidence="1">
    <location>
        <begin position="86"/>
        <end position="186"/>
    </location>
</feature>
<proteinExistence type="predicted"/>